<dbReference type="Gene3D" id="2.60.120.10">
    <property type="entry name" value="Jelly Rolls"/>
    <property type="match status" value="1"/>
</dbReference>
<dbReference type="RefSeq" id="WP_270041040.1">
    <property type="nucleotide sequence ID" value="NZ_JAPDOD010000014.1"/>
</dbReference>
<evidence type="ECO:0000313" key="2">
    <source>
        <dbReference type="Proteomes" id="UP001149140"/>
    </source>
</evidence>
<dbReference type="AlphaFoldDB" id="A0A9X3S239"/>
<proteinExistence type="predicted"/>
<gene>
    <name evidence="1" type="ORF">OM076_16230</name>
</gene>
<sequence>MRFEVRVVAPGDDRAYDEAEWRDALVVVQAGEIELRGVSGTCSSFGRGDFLYLQGIPLRALHNPGDEPAVLVAVSR</sequence>
<dbReference type="InterPro" id="IPR014710">
    <property type="entry name" value="RmlC-like_jellyroll"/>
</dbReference>
<name>A0A9X3S239_9ACTN</name>
<dbReference type="Proteomes" id="UP001149140">
    <property type="component" value="Unassembled WGS sequence"/>
</dbReference>
<protein>
    <recommendedName>
        <fullName evidence="3">Cupin domain-containing protein</fullName>
    </recommendedName>
</protein>
<dbReference type="SUPFAM" id="SSF51182">
    <property type="entry name" value="RmlC-like cupins"/>
    <property type="match status" value="1"/>
</dbReference>
<evidence type="ECO:0000313" key="1">
    <source>
        <dbReference type="EMBL" id="MDA0161822.1"/>
    </source>
</evidence>
<dbReference type="EMBL" id="JAPDOD010000014">
    <property type="protein sequence ID" value="MDA0161822.1"/>
    <property type="molecule type" value="Genomic_DNA"/>
</dbReference>
<reference evidence="1" key="1">
    <citation type="submission" date="2022-10" db="EMBL/GenBank/DDBJ databases">
        <title>The WGS of Solirubrobacter ginsenosidimutans DSM 21036.</title>
        <authorList>
            <person name="Jiang Z."/>
        </authorList>
    </citation>
    <scope>NUCLEOTIDE SEQUENCE</scope>
    <source>
        <strain evidence="1">DSM 21036</strain>
    </source>
</reference>
<organism evidence="1 2">
    <name type="scientific">Solirubrobacter ginsenosidimutans</name>
    <dbReference type="NCBI Taxonomy" id="490573"/>
    <lineage>
        <taxon>Bacteria</taxon>
        <taxon>Bacillati</taxon>
        <taxon>Actinomycetota</taxon>
        <taxon>Thermoleophilia</taxon>
        <taxon>Solirubrobacterales</taxon>
        <taxon>Solirubrobacteraceae</taxon>
        <taxon>Solirubrobacter</taxon>
    </lineage>
</organism>
<dbReference type="InterPro" id="IPR011051">
    <property type="entry name" value="RmlC_Cupin_sf"/>
</dbReference>
<evidence type="ECO:0008006" key="3">
    <source>
        <dbReference type="Google" id="ProtNLM"/>
    </source>
</evidence>
<accession>A0A9X3S239</accession>
<comment type="caution">
    <text evidence="1">The sequence shown here is derived from an EMBL/GenBank/DDBJ whole genome shotgun (WGS) entry which is preliminary data.</text>
</comment>
<keyword evidence="2" id="KW-1185">Reference proteome</keyword>